<reference evidence="1 2" key="1">
    <citation type="submission" date="2024-08" db="EMBL/GenBank/DDBJ databases">
        <authorList>
            <person name="Will J Nash"/>
            <person name="Angela Man"/>
            <person name="Seanna McTaggart"/>
            <person name="Kendall Baker"/>
            <person name="Tom Barker"/>
            <person name="Leah Catchpole"/>
            <person name="Alex Durrant"/>
            <person name="Karim Gharbi"/>
            <person name="Naomi Irish"/>
            <person name="Gemy Kaithakottil"/>
            <person name="Debby Ku"/>
            <person name="Aaliyah Providence"/>
            <person name="Felix Shaw"/>
            <person name="David Swarbreck"/>
            <person name="Chris Watkins"/>
            <person name="Ann M. McCartney"/>
            <person name="Giulio Formenti"/>
            <person name="Alice Mouton"/>
            <person name="Noel Vella"/>
            <person name="Bjorn M von Reumont"/>
            <person name="Adriana Vella"/>
            <person name="Wilfried Haerty"/>
        </authorList>
    </citation>
    <scope>NUCLEOTIDE SEQUENCE [LARGE SCALE GENOMIC DNA]</scope>
</reference>
<accession>A0ABP1N5J9</accession>
<comment type="caution">
    <text evidence="1">The sequence shown here is derived from an EMBL/GenBank/DDBJ whole genome shotgun (WGS) entry which is preliminary data.</text>
</comment>
<evidence type="ECO:0000313" key="2">
    <source>
        <dbReference type="Proteomes" id="UP001642520"/>
    </source>
</evidence>
<proteinExistence type="predicted"/>
<name>A0ABP1N5J9_XYLVO</name>
<dbReference type="Proteomes" id="UP001642520">
    <property type="component" value="Unassembled WGS sequence"/>
</dbReference>
<protein>
    <submittedName>
        <fullName evidence="1">Uncharacterized protein</fullName>
    </submittedName>
</protein>
<keyword evidence="2" id="KW-1185">Reference proteome</keyword>
<sequence>MHRVLSELFVVGKLVADAVYPRAWSSLNSCPVEGGRRRGWPGRNVGPRAFLAGCECQRVFRVVKRELVTGSVRSTWWLTVGCLRSDRLELDREHGSSEVQPRLNWTRLIPGSCRASRRWCLRFFSFLTDQWCEVSVRRVREFERPVSRLQLSPVSSTFESAKRLVVQSCEVSCSIAVLTRFRYHVCAARRRGGAFFKFEQ</sequence>
<dbReference type="EMBL" id="CAXAJV020001283">
    <property type="protein sequence ID" value="CAL7935348.1"/>
    <property type="molecule type" value="Genomic_DNA"/>
</dbReference>
<gene>
    <name evidence="1" type="ORF">XYLVIOL_LOCUS1540</name>
</gene>
<evidence type="ECO:0000313" key="1">
    <source>
        <dbReference type="EMBL" id="CAL7935348.1"/>
    </source>
</evidence>
<organism evidence="1 2">
    <name type="scientific">Xylocopa violacea</name>
    <name type="common">Violet carpenter bee</name>
    <name type="synonym">Apis violacea</name>
    <dbReference type="NCBI Taxonomy" id="135666"/>
    <lineage>
        <taxon>Eukaryota</taxon>
        <taxon>Metazoa</taxon>
        <taxon>Ecdysozoa</taxon>
        <taxon>Arthropoda</taxon>
        <taxon>Hexapoda</taxon>
        <taxon>Insecta</taxon>
        <taxon>Pterygota</taxon>
        <taxon>Neoptera</taxon>
        <taxon>Endopterygota</taxon>
        <taxon>Hymenoptera</taxon>
        <taxon>Apocrita</taxon>
        <taxon>Aculeata</taxon>
        <taxon>Apoidea</taxon>
        <taxon>Anthophila</taxon>
        <taxon>Apidae</taxon>
        <taxon>Xylocopa</taxon>
        <taxon>Xylocopa</taxon>
    </lineage>
</organism>